<dbReference type="KEGG" id="fpp:FPB0191_01690"/>
<feature type="chain" id="PRO_5035987231" evidence="2">
    <location>
        <begin position="23"/>
        <end position="137"/>
    </location>
</feature>
<organism evidence="3 5">
    <name type="scientific">Frischella perrara</name>
    <dbReference type="NCBI Taxonomy" id="1267021"/>
    <lineage>
        <taxon>Bacteria</taxon>
        <taxon>Pseudomonadati</taxon>
        <taxon>Pseudomonadota</taxon>
        <taxon>Gammaproteobacteria</taxon>
        <taxon>Orbales</taxon>
        <taxon>Orbaceae</taxon>
        <taxon>Frischella</taxon>
    </lineage>
</organism>
<sequence>MKKQAIYWVLPLLLQFSFFANANNLTCLGKQETINNQINIAEKMNNHHQLTGLKKALDDVTTHCDNDKLKEKYQNKVKEKLAKLKEKQSDLHEAKLKGEASSKISKQEQKVRKAEKELKKAQDQLNDFYQALQQESH</sequence>
<keyword evidence="5" id="KW-1185">Reference proteome</keyword>
<evidence type="ECO:0000256" key="2">
    <source>
        <dbReference type="SAM" id="SignalP"/>
    </source>
</evidence>
<evidence type="ECO:0000313" key="3">
    <source>
        <dbReference type="EMBL" id="AJA45506.1"/>
    </source>
</evidence>
<gene>
    <name evidence="4" type="ORF">DKK76_08100</name>
    <name evidence="3" type="ORF">FPB0191_01690</name>
</gene>
<dbReference type="InterPro" id="IPR009468">
    <property type="entry name" value="DUF1090"/>
</dbReference>
<dbReference type="OrthoDB" id="5956716at2"/>
<reference evidence="4 6" key="2">
    <citation type="submission" date="2018-05" db="EMBL/GenBank/DDBJ databases">
        <title>Reference genomes for bee gut microbiota database.</title>
        <authorList>
            <person name="Ellegaard K.M."/>
        </authorList>
    </citation>
    <scope>NUCLEOTIDE SEQUENCE [LARGE SCALE GENOMIC DNA]</scope>
    <source>
        <strain evidence="4 6">ESL0167</strain>
    </source>
</reference>
<evidence type="ECO:0000313" key="4">
    <source>
        <dbReference type="EMBL" id="PXY94946.1"/>
    </source>
</evidence>
<feature type="region of interest" description="Disordered" evidence="1">
    <location>
        <begin position="92"/>
        <end position="119"/>
    </location>
</feature>
<evidence type="ECO:0000256" key="1">
    <source>
        <dbReference type="SAM" id="MobiDB-lite"/>
    </source>
</evidence>
<proteinExistence type="predicted"/>
<dbReference type="STRING" id="1267021.FPB0191_01690"/>
<keyword evidence="2" id="KW-0732">Signal</keyword>
<dbReference type="Pfam" id="PF06476">
    <property type="entry name" value="DUF1090"/>
    <property type="match status" value="1"/>
</dbReference>
<dbReference type="AlphaFoldDB" id="A0A0A7S8B6"/>
<dbReference type="RefSeq" id="WP_052236886.1">
    <property type="nucleotide sequence ID" value="NZ_CALYQC010000014.1"/>
</dbReference>
<feature type="signal peptide" evidence="2">
    <location>
        <begin position="1"/>
        <end position="22"/>
    </location>
</feature>
<dbReference type="EMBL" id="QGLM01000017">
    <property type="protein sequence ID" value="PXY94946.1"/>
    <property type="molecule type" value="Genomic_DNA"/>
</dbReference>
<accession>A0A0A7S8B6</accession>
<name>A0A0A7S8B6_FRIPE</name>
<evidence type="ECO:0000313" key="5">
    <source>
        <dbReference type="Proteomes" id="UP000030901"/>
    </source>
</evidence>
<dbReference type="EMBL" id="CP009056">
    <property type="protein sequence ID" value="AJA45506.1"/>
    <property type="molecule type" value="Genomic_DNA"/>
</dbReference>
<dbReference type="HOGENOM" id="CLU_139075_1_1_6"/>
<protein>
    <submittedName>
        <fullName evidence="4">DUF1090 domain-containing protein</fullName>
    </submittedName>
</protein>
<reference evidence="3 5" key="1">
    <citation type="journal article" date="2014" name="Appl. Environ. Microbiol.">
        <title>Gut symbionts from distinct hosts exhibit genotoxic activity via divergent colibactin biosynthetic pathways.</title>
        <authorList>
            <person name="Engel P."/>
            <person name="Vizcaino M.I."/>
            <person name="Crawford J.M."/>
        </authorList>
    </citation>
    <scope>NUCLEOTIDE SEQUENCE [LARGE SCALE GENOMIC DNA]</scope>
    <source>
        <strain evidence="3 5">PEB0191</strain>
    </source>
</reference>
<dbReference type="Proteomes" id="UP000247838">
    <property type="component" value="Unassembled WGS sequence"/>
</dbReference>
<evidence type="ECO:0000313" key="6">
    <source>
        <dbReference type="Proteomes" id="UP000247838"/>
    </source>
</evidence>
<dbReference type="Proteomes" id="UP000030901">
    <property type="component" value="Chromosome"/>
</dbReference>